<name>A0ABT3FS36_9BACT</name>
<dbReference type="RefSeq" id="WP_264502337.1">
    <property type="nucleotide sequence ID" value="NZ_JAPDDS010000010.1"/>
</dbReference>
<evidence type="ECO:0000313" key="3">
    <source>
        <dbReference type="Proteomes" id="UP001207930"/>
    </source>
</evidence>
<dbReference type="Proteomes" id="UP001207930">
    <property type="component" value="Unassembled WGS sequence"/>
</dbReference>
<keyword evidence="1" id="KW-0812">Transmembrane</keyword>
<keyword evidence="3" id="KW-1185">Reference proteome</keyword>
<reference evidence="2 3" key="1">
    <citation type="submission" date="2022-10" db="EMBL/GenBank/DDBJ databases">
        <title>Luteolibacter flavescens strain MCCC 1K03193, whole genome shotgun sequencing project.</title>
        <authorList>
            <person name="Zhao G."/>
            <person name="Shen L."/>
        </authorList>
    </citation>
    <scope>NUCLEOTIDE SEQUENCE [LARGE SCALE GENOMIC DNA]</scope>
    <source>
        <strain evidence="2 3">MCCC 1K03193</strain>
    </source>
</reference>
<dbReference type="EMBL" id="JAPDDS010000010">
    <property type="protein sequence ID" value="MCW1886380.1"/>
    <property type="molecule type" value="Genomic_DNA"/>
</dbReference>
<accession>A0ABT3FS36</accession>
<organism evidence="2 3">
    <name type="scientific">Luteolibacter flavescens</name>
    <dbReference type="NCBI Taxonomy" id="1859460"/>
    <lineage>
        <taxon>Bacteria</taxon>
        <taxon>Pseudomonadati</taxon>
        <taxon>Verrucomicrobiota</taxon>
        <taxon>Verrucomicrobiia</taxon>
        <taxon>Verrucomicrobiales</taxon>
        <taxon>Verrucomicrobiaceae</taxon>
        <taxon>Luteolibacter</taxon>
    </lineage>
</organism>
<sequence>MSAPVRRPISPKEELVVSVVLALPVCAASLLTVNLISGWSLSPWAYAAWTIISLVLFGGFLMQNTVEALFVLVIYGGLILFWSRFAPSWIIMPMAAACLAAYVTTRIHRHYIDKRSWIE</sequence>
<comment type="caution">
    <text evidence="2">The sequence shown here is derived from an EMBL/GenBank/DDBJ whole genome shotgun (WGS) entry which is preliminary data.</text>
</comment>
<gene>
    <name evidence="2" type="ORF">OKA04_16705</name>
</gene>
<protein>
    <submittedName>
        <fullName evidence="2">Uncharacterized protein</fullName>
    </submittedName>
</protein>
<evidence type="ECO:0000313" key="2">
    <source>
        <dbReference type="EMBL" id="MCW1886380.1"/>
    </source>
</evidence>
<keyword evidence="1" id="KW-1133">Transmembrane helix</keyword>
<evidence type="ECO:0000256" key="1">
    <source>
        <dbReference type="SAM" id="Phobius"/>
    </source>
</evidence>
<feature type="transmembrane region" description="Helical" evidence="1">
    <location>
        <begin position="43"/>
        <end position="61"/>
    </location>
</feature>
<feature type="transmembrane region" description="Helical" evidence="1">
    <location>
        <begin position="89"/>
        <end position="105"/>
    </location>
</feature>
<keyword evidence="1" id="KW-0472">Membrane</keyword>
<proteinExistence type="predicted"/>
<feature type="transmembrane region" description="Helical" evidence="1">
    <location>
        <begin position="15"/>
        <end position="37"/>
    </location>
</feature>